<protein>
    <submittedName>
        <fullName evidence="1">Uncharacterized protein</fullName>
    </submittedName>
</protein>
<dbReference type="Proteomes" id="UP001234297">
    <property type="component" value="Chromosome 9"/>
</dbReference>
<gene>
    <name evidence="1" type="ORF">MRB53_029161</name>
</gene>
<dbReference type="EMBL" id="CM056817">
    <property type="protein sequence ID" value="KAJ8620632.1"/>
    <property type="molecule type" value="Genomic_DNA"/>
</dbReference>
<accession>A0ACC2KHY4</accession>
<organism evidence="1 2">
    <name type="scientific">Persea americana</name>
    <name type="common">Avocado</name>
    <dbReference type="NCBI Taxonomy" id="3435"/>
    <lineage>
        <taxon>Eukaryota</taxon>
        <taxon>Viridiplantae</taxon>
        <taxon>Streptophyta</taxon>
        <taxon>Embryophyta</taxon>
        <taxon>Tracheophyta</taxon>
        <taxon>Spermatophyta</taxon>
        <taxon>Magnoliopsida</taxon>
        <taxon>Magnoliidae</taxon>
        <taxon>Laurales</taxon>
        <taxon>Lauraceae</taxon>
        <taxon>Persea</taxon>
    </lineage>
</organism>
<proteinExistence type="predicted"/>
<evidence type="ECO:0000313" key="2">
    <source>
        <dbReference type="Proteomes" id="UP001234297"/>
    </source>
</evidence>
<keyword evidence="2" id="KW-1185">Reference proteome</keyword>
<reference evidence="1 2" key="1">
    <citation type="journal article" date="2022" name="Hortic Res">
        <title>A haplotype resolved chromosomal level avocado genome allows analysis of novel avocado genes.</title>
        <authorList>
            <person name="Nath O."/>
            <person name="Fletcher S.J."/>
            <person name="Hayward A."/>
            <person name="Shaw L.M."/>
            <person name="Masouleh A.K."/>
            <person name="Furtado A."/>
            <person name="Henry R.J."/>
            <person name="Mitter N."/>
        </authorList>
    </citation>
    <scope>NUCLEOTIDE SEQUENCE [LARGE SCALE GENOMIC DNA]</scope>
    <source>
        <strain evidence="2">cv. Hass</strain>
    </source>
</reference>
<name>A0ACC2KHY4_PERAE</name>
<sequence>MKKRPLQHQTNDFNGRSEGESTVNTYNIDRRKRNRQRLGGKGLSLEAFTNAKTKRTDYNPAIIKKQREFYKNAKCVSNYKKSLKQLCESENHTSPAQFPEGGTDDHEIRNNTKMKNKFKNKNRNSLQSAREEYEKKVEEQEKARMERESIMQAKKEERERAEARRKVLREKMFKKTRSGYDVREVAESPHSHSFKDGNRFLPKRPHLTLCQDKGIFNLQVEALKETPGSSSLPSRRPHPWILDESNGSPVKN</sequence>
<comment type="caution">
    <text evidence="1">The sequence shown here is derived from an EMBL/GenBank/DDBJ whole genome shotgun (WGS) entry which is preliminary data.</text>
</comment>
<evidence type="ECO:0000313" key="1">
    <source>
        <dbReference type="EMBL" id="KAJ8620632.1"/>
    </source>
</evidence>